<dbReference type="SMART" id="SM00342">
    <property type="entry name" value="HTH_ARAC"/>
    <property type="match status" value="1"/>
</dbReference>
<dbReference type="InterPro" id="IPR053142">
    <property type="entry name" value="PchR_regulatory_protein"/>
</dbReference>
<evidence type="ECO:0000256" key="1">
    <source>
        <dbReference type="ARBA" id="ARBA00023015"/>
    </source>
</evidence>
<keyword evidence="3" id="KW-0804">Transcription</keyword>
<evidence type="ECO:0000313" key="6">
    <source>
        <dbReference type="Proteomes" id="UP000242687"/>
    </source>
</evidence>
<dbReference type="InterPro" id="IPR018060">
    <property type="entry name" value="HTH_AraC"/>
</dbReference>
<dbReference type="Pfam" id="PF12833">
    <property type="entry name" value="HTH_18"/>
    <property type="match status" value="1"/>
</dbReference>
<dbReference type="EMBL" id="PGFJ01000001">
    <property type="protein sequence ID" value="PJJ85018.1"/>
    <property type="molecule type" value="Genomic_DNA"/>
</dbReference>
<evidence type="ECO:0000313" key="5">
    <source>
        <dbReference type="EMBL" id="PJJ85018.1"/>
    </source>
</evidence>
<sequence>MLKVTIPFTNEVVFNPLHYSENQIDEVIVNRFDEVRGEIQISVKSFHVEDIAVYIIQLKSPESVLISARVEQPAWMMNFTLQGQLSIRGVNTSMGLRLNADTHNSLIQVGNTTMDAVIQGEVTLFTVCLSQQVVKKLLTCDENAALQNKLTEGAKIASNRVITRAMHDILNSITDCAENNCLHRIFLAAKMLELLFLDIEQLNQGKEATPRVLKTHDLEKLQLAKKLIGQDLQSPCSLVELAHKVGLNDFKLKKGFREAFGTTVFGHLYDLRMEKAREMLSASEYTVSEVAHLVGYKNAHHFTAAFKKKFGYLPSNARKA</sequence>
<dbReference type="SUPFAM" id="SSF46689">
    <property type="entry name" value="Homeodomain-like"/>
    <property type="match status" value="1"/>
</dbReference>
<keyword evidence="1" id="KW-0805">Transcription regulation</keyword>
<evidence type="ECO:0000259" key="4">
    <source>
        <dbReference type="PROSITE" id="PS01124"/>
    </source>
</evidence>
<dbReference type="PRINTS" id="PR00032">
    <property type="entry name" value="HTHARAC"/>
</dbReference>
<comment type="caution">
    <text evidence="5">The sequence shown here is derived from an EMBL/GenBank/DDBJ whole genome shotgun (WGS) entry which is preliminary data.</text>
</comment>
<dbReference type="RefSeq" id="WP_100341172.1">
    <property type="nucleotide sequence ID" value="NZ_PGFJ01000001.1"/>
</dbReference>
<evidence type="ECO:0000256" key="3">
    <source>
        <dbReference type="ARBA" id="ARBA00023163"/>
    </source>
</evidence>
<keyword evidence="6" id="KW-1185">Reference proteome</keyword>
<feature type="domain" description="HTH araC/xylS-type" evidence="4">
    <location>
        <begin position="222"/>
        <end position="320"/>
    </location>
</feature>
<accession>A0A2H9VW16</accession>
<dbReference type="GO" id="GO:0003700">
    <property type="term" value="F:DNA-binding transcription factor activity"/>
    <property type="evidence" value="ECO:0007669"/>
    <property type="project" value="InterPro"/>
</dbReference>
<dbReference type="InterPro" id="IPR020449">
    <property type="entry name" value="Tscrpt_reg_AraC-type_HTH"/>
</dbReference>
<reference evidence="5 6" key="1">
    <citation type="submission" date="2017-11" db="EMBL/GenBank/DDBJ databases">
        <title>Genomic Encyclopedia of Archaeal and Bacterial Type Strains, Phase II (KMG-II): From Individual Species to Whole Genera.</title>
        <authorList>
            <person name="Goeker M."/>
        </authorList>
    </citation>
    <scope>NUCLEOTIDE SEQUENCE [LARGE SCALE GENOMIC DNA]</scope>
    <source>
        <strain evidence="5 6">DSM 28175</strain>
    </source>
</reference>
<dbReference type="PANTHER" id="PTHR47893:SF1">
    <property type="entry name" value="REGULATORY PROTEIN PCHR"/>
    <property type="match status" value="1"/>
</dbReference>
<keyword evidence="2 5" id="KW-0238">DNA-binding</keyword>
<protein>
    <submittedName>
        <fullName evidence="5">AraC-like DNA-binding protein</fullName>
    </submittedName>
</protein>
<dbReference type="Proteomes" id="UP000242687">
    <property type="component" value="Unassembled WGS sequence"/>
</dbReference>
<organism evidence="5 6">
    <name type="scientific">Mucilaginibacter auburnensis</name>
    <dbReference type="NCBI Taxonomy" id="1457233"/>
    <lineage>
        <taxon>Bacteria</taxon>
        <taxon>Pseudomonadati</taxon>
        <taxon>Bacteroidota</taxon>
        <taxon>Sphingobacteriia</taxon>
        <taxon>Sphingobacteriales</taxon>
        <taxon>Sphingobacteriaceae</taxon>
        <taxon>Mucilaginibacter</taxon>
    </lineage>
</organism>
<gene>
    <name evidence="5" type="ORF">CLV57_2041</name>
</gene>
<dbReference type="GO" id="GO:0043565">
    <property type="term" value="F:sequence-specific DNA binding"/>
    <property type="evidence" value="ECO:0007669"/>
    <property type="project" value="InterPro"/>
</dbReference>
<dbReference type="PANTHER" id="PTHR47893">
    <property type="entry name" value="REGULATORY PROTEIN PCHR"/>
    <property type="match status" value="1"/>
</dbReference>
<dbReference type="PROSITE" id="PS00041">
    <property type="entry name" value="HTH_ARAC_FAMILY_1"/>
    <property type="match status" value="1"/>
</dbReference>
<dbReference type="Gene3D" id="1.10.10.60">
    <property type="entry name" value="Homeodomain-like"/>
    <property type="match status" value="2"/>
</dbReference>
<evidence type="ECO:0000256" key="2">
    <source>
        <dbReference type="ARBA" id="ARBA00023125"/>
    </source>
</evidence>
<dbReference type="PROSITE" id="PS01124">
    <property type="entry name" value="HTH_ARAC_FAMILY_2"/>
    <property type="match status" value="1"/>
</dbReference>
<dbReference type="InterPro" id="IPR009057">
    <property type="entry name" value="Homeodomain-like_sf"/>
</dbReference>
<dbReference type="AlphaFoldDB" id="A0A2H9VW16"/>
<proteinExistence type="predicted"/>
<dbReference type="InterPro" id="IPR018062">
    <property type="entry name" value="HTH_AraC-typ_CS"/>
</dbReference>
<dbReference type="OrthoDB" id="799767at2"/>
<name>A0A2H9VW16_9SPHI</name>